<evidence type="ECO:0000256" key="1">
    <source>
        <dbReference type="ARBA" id="ARBA00012417"/>
    </source>
</evidence>
<evidence type="ECO:0000256" key="2">
    <source>
        <dbReference type="ARBA" id="ARBA00017703"/>
    </source>
</evidence>
<dbReference type="InterPro" id="IPR008921">
    <property type="entry name" value="DNA_pol3_clamp-load_cplx_C"/>
</dbReference>
<dbReference type="Gene3D" id="3.40.50.300">
    <property type="entry name" value="P-loop containing nucleotide triphosphate hydrolases"/>
    <property type="match status" value="1"/>
</dbReference>
<evidence type="ECO:0000256" key="7">
    <source>
        <dbReference type="ARBA" id="ARBA00034754"/>
    </source>
</evidence>
<dbReference type="GO" id="GO:0003887">
    <property type="term" value="F:DNA-directed DNA polymerase activity"/>
    <property type="evidence" value="ECO:0007669"/>
    <property type="project" value="UniProtKB-KW"/>
</dbReference>
<dbReference type="InterPro" id="IPR048466">
    <property type="entry name" value="DNA_pol3_delta-like_C"/>
</dbReference>
<name>A0A3R5UWW0_ORNRH</name>
<evidence type="ECO:0000256" key="8">
    <source>
        <dbReference type="ARBA" id="ARBA00049244"/>
    </source>
</evidence>
<dbReference type="RefSeq" id="WP_128500935.1">
    <property type="nucleotide sequence ID" value="NZ_CP035107.1"/>
</dbReference>
<dbReference type="GO" id="GO:0006261">
    <property type="term" value="P:DNA-templated DNA replication"/>
    <property type="evidence" value="ECO:0007669"/>
    <property type="project" value="TreeGrafter"/>
</dbReference>
<organism evidence="11 12">
    <name type="scientific">Ornithobacterium rhinotracheale</name>
    <dbReference type="NCBI Taxonomy" id="28251"/>
    <lineage>
        <taxon>Bacteria</taxon>
        <taxon>Pseudomonadati</taxon>
        <taxon>Bacteroidota</taxon>
        <taxon>Flavobacteriia</taxon>
        <taxon>Flavobacteriales</taxon>
        <taxon>Weeksellaceae</taxon>
        <taxon>Ornithobacterium</taxon>
    </lineage>
</organism>
<dbReference type="Pfam" id="PF06144">
    <property type="entry name" value="DNA_pol3_delta"/>
    <property type="match status" value="1"/>
</dbReference>
<evidence type="ECO:0000259" key="10">
    <source>
        <dbReference type="Pfam" id="PF21694"/>
    </source>
</evidence>
<comment type="similarity">
    <text evidence="7">Belongs to the DNA polymerase HolA subunit family.</text>
</comment>
<keyword evidence="6" id="KW-0239">DNA-directed DNA polymerase</keyword>
<sequence>MKEFESIRKDIQNKRFQPIYFFWGDEPYFIDVLTQEIIKNALSKEEKAFNEHIFYGNEISIEDVVMQAKQFPVMAERQLIVIKEAQHLSRTMTNFATYAEDPVPTSIVVFNFKNKKPDGRSAFLKNIKKTGVVAESKKMYENQLPAFIDSQAQSLGLKLHPKVKFLLTEFIGNDLSRIQNEMAKIASVIKNGEEVSPEFIEKNIGISKDYNNFELVAAIAEKNQLKAFSIAKYFGKNPKDNPIIVTNSALFNFFSNLLLYHSLLDKSRGNVAANLKINPYFVKDYELAARNYPVKKVSRIISFLRESDAKSKGIGSPNSTTGEDILIEFLYKTFKI</sequence>
<dbReference type="AlphaFoldDB" id="A0A3R5UWW0"/>
<dbReference type="GO" id="GO:0009360">
    <property type="term" value="C:DNA polymerase III complex"/>
    <property type="evidence" value="ECO:0007669"/>
    <property type="project" value="InterPro"/>
</dbReference>
<dbReference type="EC" id="2.7.7.7" evidence="1"/>
<dbReference type="InterPro" id="IPR027417">
    <property type="entry name" value="P-loop_NTPase"/>
</dbReference>
<dbReference type="Pfam" id="PF21694">
    <property type="entry name" value="DNA_pol3_delta_C"/>
    <property type="match status" value="1"/>
</dbReference>
<dbReference type="PANTHER" id="PTHR34388">
    <property type="entry name" value="DNA POLYMERASE III SUBUNIT DELTA"/>
    <property type="match status" value="1"/>
</dbReference>
<proteinExistence type="inferred from homology"/>
<protein>
    <recommendedName>
        <fullName evidence="2">DNA polymerase III subunit delta</fullName>
        <ecNumber evidence="1">2.7.7.7</ecNumber>
    </recommendedName>
</protein>
<dbReference type="Gene3D" id="1.20.272.10">
    <property type="match status" value="1"/>
</dbReference>
<comment type="catalytic activity">
    <reaction evidence="8">
        <text>DNA(n) + a 2'-deoxyribonucleoside 5'-triphosphate = DNA(n+1) + diphosphate</text>
        <dbReference type="Rhea" id="RHEA:22508"/>
        <dbReference type="Rhea" id="RHEA-COMP:17339"/>
        <dbReference type="Rhea" id="RHEA-COMP:17340"/>
        <dbReference type="ChEBI" id="CHEBI:33019"/>
        <dbReference type="ChEBI" id="CHEBI:61560"/>
        <dbReference type="ChEBI" id="CHEBI:173112"/>
        <dbReference type="EC" id="2.7.7.7"/>
    </reaction>
</comment>
<reference evidence="11 12" key="1">
    <citation type="submission" date="2019-01" db="EMBL/GenBank/DDBJ databases">
        <title>Whole Genome of Ornithobacterium rhinotracheale FARPER-174b.</title>
        <authorList>
            <person name="Tataje-Lavanda L.A."/>
            <person name="Montalvan A."/>
            <person name="Montesinos R."/>
            <person name="Zimic M."/>
            <person name="Fernandez-Sanchez M."/>
            <person name="Fernandez-Diaz M."/>
        </authorList>
    </citation>
    <scope>NUCLEOTIDE SEQUENCE [LARGE SCALE GENOMIC DNA]</scope>
    <source>
        <strain evidence="11 12">FARPER-174b</strain>
    </source>
</reference>
<dbReference type="NCBIfam" id="TIGR01128">
    <property type="entry name" value="holA"/>
    <property type="match status" value="1"/>
</dbReference>
<dbReference type="InterPro" id="IPR005790">
    <property type="entry name" value="DNA_polIII_delta"/>
</dbReference>
<gene>
    <name evidence="11" type="primary">holA</name>
    <name evidence="11" type="ORF">EQP59_03290</name>
</gene>
<evidence type="ECO:0000256" key="4">
    <source>
        <dbReference type="ARBA" id="ARBA00022695"/>
    </source>
</evidence>
<feature type="domain" description="DNA polymerase III delta subunit-like C-terminal" evidence="10">
    <location>
        <begin position="211"/>
        <end position="313"/>
    </location>
</feature>
<dbReference type="PANTHER" id="PTHR34388:SF1">
    <property type="entry name" value="DNA POLYMERASE III SUBUNIT DELTA"/>
    <property type="match status" value="1"/>
</dbReference>
<dbReference type="EMBL" id="CP035107">
    <property type="protein sequence ID" value="QAR30445.1"/>
    <property type="molecule type" value="Genomic_DNA"/>
</dbReference>
<dbReference type="InterPro" id="IPR010372">
    <property type="entry name" value="DNA_pol3_delta_N"/>
</dbReference>
<evidence type="ECO:0000256" key="6">
    <source>
        <dbReference type="ARBA" id="ARBA00022932"/>
    </source>
</evidence>
<dbReference type="SUPFAM" id="SSF52540">
    <property type="entry name" value="P-loop containing nucleoside triphosphate hydrolases"/>
    <property type="match status" value="1"/>
</dbReference>
<dbReference type="SUPFAM" id="SSF48019">
    <property type="entry name" value="post-AAA+ oligomerization domain-like"/>
    <property type="match status" value="1"/>
</dbReference>
<dbReference type="GO" id="GO:0003677">
    <property type="term" value="F:DNA binding"/>
    <property type="evidence" value="ECO:0007669"/>
    <property type="project" value="InterPro"/>
</dbReference>
<keyword evidence="4 11" id="KW-0548">Nucleotidyltransferase</keyword>
<feature type="domain" description="DNA polymerase III delta N-terminal" evidence="9">
    <location>
        <begin position="20"/>
        <end position="135"/>
    </location>
</feature>
<accession>A0A3R5UWW0</accession>
<keyword evidence="3 11" id="KW-0808">Transferase</keyword>
<evidence type="ECO:0000256" key="5">
    <source>
        <dbReference type="ARBA" id="ARBA00022705"/>
    </source>
</evidence>
<dbReference type="Proteomes" id="UP000287701">
    <property type="component" value="Chromosome"/>
</dbReference>
<evidence type="ECO:0000313" key="11">
    <source>
        <dbReference type="EMBL" id="QAR30445.1"/>
    </source>
</evidence>
<evidence type="ECO:0000259" key="9">
    <source>
        <dbReference type="Pfam" id="PF06144"/>
    </source>
</evidence>
<keyword evidence="5" id="KW-0235">DNA replication</keyword>
<dbReference type="OrthoDB" id="1172326at2"/>
<evidence type="ECO:0000256" key="3">
    <source>
        <dbReference type="ARBA" id="ARBA00022679"/>
    </source>
</evidence>
<evidence type="ECO:0000313" key="12">
    <source>
        <dbReference type="Proteomes" id="UP000287701"/>
    </source>
</evidence>
<dbReference type="Gene3D" id="1.10.8.60">
    <property type="match status" value="1"/>
</dbReference>